<dbReference type="EMBL" id="NWTX01000020">
    <property type="protein sequence ID" value="PST45755.1"/>
    <property type="molecule type" value="Genomic_DNA"/>
</dbReference>
<dbReference type="AlphaFoldDB" id="A0A2T3G8D7"/>
<sequence length="208" mass="22482">MRDDAMGSAAGLRKNTVRMHGRDRIHIGCVVAVCVLYALLLVCVAAGELPWADYETRGAFSMGAALMINFLFPPVLLGVGMIYGLRPQSLPEPQSQSRPNRQSGPSHRVADGTTVRGALRAFLFPLIASLPAFPLIFMLAVASDFCAVNSACTQVGPWILNWISLGQVWWFMELFAASGCIGLTATLLVRLVARLVRRLKPGGTGPDR</sequence>
<keyword evidence="2" id="KW-1133">Transmembrane helix</keyword>
<protein>
    <submittedName>
        <fullName evidence="3">Uncharacterized protein</fullName>
    </submittedName>
</protein>
<keyword evidence="2" id="KW-0472">Membrane</keyword>
<evidence type="ECO:0000256" key="1">
    <source>
        <dbReference type="SAM" id="MobiDB-lite"/>
    </source>
</evidence>
<keyword evidence="2" id="KW-0812">Transmembrane</keyword>
<organism evidence="3 4">
    <name type="scientific">Bifidobacterium callitrichos</name>
    <dbReference type="NCBI Taxonomy" id="762209"/>
    <lineage>
        <taxon>Bacteria</taxon>
        <taxon>Bacillati</taxon>
        <taxon>Actinomycetota</taxon>
        <taxon>Actinomycetes</taxon>
        <taxon>Bifidobacteriales</taxon>
        <taxon>Bifidobacteriaceae</taxon>
        <taxon>Bifidobacterium</taxon>
    </lineage>
</organism>
<gene>
    <name evidence="3" type="ORF">CPA40_09385</name>
</gene>
<reference evidence="4" key="1">
    <citation type="submission" date="2017-09" db="EMBL/GenBank/DDBJ databases">
        <authorList>
            <person name="Sela D.A."/>
            <person name="Albert K."/>
        </authorList>
    </citation>
    <scope>NUCLEOTIDE SEQUENCE [LARGE SCALE GENOMIC DNA]</scope>
    <source>
        <strain evidence="4">UMA51805</strain>
    </source>
</reference>
<name>A0A2T3G8D7_9BIFI</name>
<evidence type="ECO:0000256" key="2">
    <source>
        <dbReference type="SAM" id="Phobius"/>
    </source>
</evidence>
<feature type="transmembrane region" description="Helical" evidence="2">
    <location>
        <begin position="168"/>
        <end position="193"/>
    </location>
</feature>
<feature type="transmembrane region" description="Helical" evidence="2">
    <location>
        <begin position="59"/>
        <end position="85"/>
    </location>
</feature>
<feature type="transmembrane region" description="Helical" evidence="2">
    <location>
        <begin position="25"/>
        <end position="47"/>
    </location>
</feature>
<evidence type="ECO:0000313" key="3">
    <source>
        <dbReference type="EMBL" id="PST45755.1"/>
    </source>
</evidence>
<evidence type="ECO:0000313" key="4">
    <source>
        <dbReference type="Proteomes" id="UP000240228"/>
    </source>
</evidence>
<dbReference type="RefSeq" id="WP_107044659.1">
    <property type="nucleotide sequence ID" value="NZ_NWTX01000020.1"/>
</dbReference>
<comment type="caution">
    <text evidence="3">The sequence shown here is derived from an EMBL/GenBank/DDBJ whole genome shotgun (WGS) entry which is preliminary data.</text>
</comment>
<proteinExistence type="predicted"/>
<accession>A0A2T3G8D7</accession>
<keyword evidence="4" id="KW-1185">Reference proteome</keyword>
<dbReference type="Proteomes" id="UP000240228">
    <property type="component" value="Unassembled WGS sequence"/>
</dbReference>
<feature type="compositionally biased region" description="Polar residues" evidence="1">
    <location>
        <begin position="91"/>
        <end position="105"/>
    </location>
</feature>
<feature type="transmembrane region" description="Helical" evidence="2">
    <location>
        <begin position="122"/>
        <end position="141"/>
    </location>
</feature>
<reference evidence="3 4" key="2">
    <citation type="submission" date="2018-03" db="EMBL/GenBank/DDBJ databases">
        <title>The comparative genomics of Bifidobacterium callitrichos reflects dietary carbohydrate utilization within the common marmoset gut.</title>
        <authorList>
            <person name="Rani A."/>
        </authorList>
    </citation>
    <scope>NUCLEOTIDE SEQUENCE [LARGE SCALE GENOMIC DNA]</scope>
    <source>
        <strain evidence="3 4">UMA51805</strain>
    </source>
</reference>
<feature type="region of interest" description="Disordered" evidence="1">
    <location>
        <begin position="90"/>
        <end position="109"/>
    </location>
</feature>